<sequence>MHLTVSHHCRLVALQTKPSWLAAHMSDYCGIVLHLITVIKPPRSHLQSAAAQVPPAAARPTLPSAIQYIKLIRPPTGTGAHSQGPATCSHSITPHHARALFI</sequence>
<protein>
    <submittedName>
        <fullName evidence="1">Uncharacterized protein</fullName>
    </submittedName>
</protein>
<organism evidence="1">
    <name type="scientific">Chlamydomonas leiostraca</name>
    <dbReference type="NCBI Taxonomy" id="1034604"/>
    <lineage>
        <taxon>Eukaryota</taxon>
        <taxon>Viridiplantae</taxon>
        <taxon>Chlorophyta</taxon>
        <taxon>core chlorophytes</taxon>
        <taxon>Chlorophyceae</taxon>
        <taxon>CS clade</taxon>
        <taxon>Chlamydomonadales</taxon>
        <taxon>Chlamydomonadaceae</taxon>
        <taxon>Chlamydomonas</taxon>
    </lineage>
</organism>
<name>A0A7S0S5F3_9CHLO</name>
<dbReference type="AlphaFoldDB" id="A0A7S0S5F3"/>
<reference evidence="1" key="1">
    <citation type="submission" date="2021-01" db="EMBL/GenBank/DDBJ databases">
        <authorList>
            <person name="Corre E."/>
            <person name="Pelletier E."/>
            <person name="Niang G."/>
            <person name="Scheremetjew M."/>
            <person name="Finn R."/>
            <person name="Kale V."/>
            <person name="Holt S."/>
            <person name="Cochrane G."/>
            <person name="Meng A."/>
            <person name="Brown T."/>
            <person name="Cohen L."/>
        </authorList>
    </citation>
    <scope>NUCLEOTIDE SEQUENCE</scope>
    <source>
        <strain evidence="1">SAG 11-49</strain>
    </source>
</reference>
<gene>
    <name evidence="1" type="ORF">CLEI1391_LOCUS21218</name>
</gene>
<accession>A0A7S0S5F3</accession>
<dbReference type="EMBL" id="HBFB01037757">
    <property type="protein sequence ID" value="CAD8697031.1"/>
    <property type="molecule type" value="Transcribed_RNA"/>
</dbReference>
<proteinExistence type="predicted"/>
<evidence type="ECO:0000313" key="1">
    <source>
        <dbReference type="EMBL" id="CAD8697031.1"/>
    </source>
</evidence>